<dbReference type="Proteomes" id="UP001057452">
    <property type="component" value="Chromosome 3"/>
</dbReference>
<reference evidence="1" key="1">
    <citation type="submission" date="2022-05" db="EMBL/GenBank/DDBJ databases">
        <title>Chromosome-level genome of Chaenocephalus aceratus.</title>
        <authorList>
            <person name="Park H."/>
        </authorList>
    </citation>
    <scope>NUCLEOTIDE SEQUENCE</scope>
    <source>
        <strain evidence="1">KU_202001</strain>
    </source>
</reference>
<organism evidence="1 2">
    <name type="scientific">Chaenocephalus aceratus</name>
    <name type="common">Blackfin icefish</name>
    <name type="synonym">Chaenichthys aceratus</name>
    <dbReference type="NCBI Taxonomy" id="36190"/>
    <lineage>
        <taxon>Eukaryota</taxon>
        <taxon>Metazoa</taxon>
        <taxon>Chordata</taxon>
        <taxon>Craniata</taxon>
        <taxon>Vertebrata</taxon>
        <taxon>Euteleostomi</taxon>
        <taxon>Actinopterygii</taxon>
        <taxon>Neopterygii</taxon>
        <taxon>Teleostei</taxon>
        <taxon>Neoteleostei</taxon>
        <taxon>Acanthomorphata</taxon>
        <taxon>Eupercaria</taxon>
        <taxon>Perciformes</taxon>
        <taxon>Notothenioidei</taxon>
        <taxon>Channichthyidae</taxon>
        <taxon>Chaenocephalus</taxon>
    </lineage>
</organism>
<keyword evidence="2" id="KW-1185">Reference proteome</keyword>
<evidence type="ECO:0000313" key="2">
    <source>
        <dbReference type="Proteomes" id="UP001057452"/>
    </source>
</evidence>
<dbReference type="EMBL" id="CM043787">
    <property type="protein sequence ID" value="KAI4830947.1"/>
    <property type="molecule type" value="Genomic_DNA"/>
</dbReference>
<protein>
    <submittedName>
        <fullName evidence="1">Uncharacterized protein</fullName>
    </submittedName>
</protein>
<feature type="non-terminal residue" evidence="1">
    <location>
        <position position="212"/>
    </location>
</feature>
<sequence length="212" mass="23167">MWRTPREQTATAALFLGIIMSQIVGEGSAVKVLSQPGQQVTLPCSYNYEDSTHIPQLSVQWRGPNNQLLCHYIKHKAYQNCTRGYTISYSPRSITLTIQHVHMEDFGAHVCTVSKPHEFSDYSMELARMSEFVTSAPKSGGDQSAASIAYGRIIEATAASPPHAVTSLVTQCCGMASHSSISFCPKSANVVVLVTLELLTGADNRVTIMRLM</sequence>
<evidence type="ECO:0000313" key="1">
    <source>
        <dbReference type="EMBL" id="KAI4830947.1"/>
    </source>
</evidence>
<gene>
    <name evidence="1" type="ORF">KUCAC02_002548</name>
</gene>
<name>A0ACB9XU13_CHAAC</name>
<proteinExistence type="predicted"/>
<accession>A0ACB9XU13</accession>
<comment type="caution">
    <text evidence="1">The sequence shown here is derived from an EMBL/GenBank/DDBJ whole genome shotgun (WGS) entry which is preliminary data.</text>
</comment>